<evidence type="ECO:0000313" key="5">
    <source>
        <dbReference type="Proteomes" id="UP000006728"/>
    </source>
</evidence>
<dbReference type="GO" id="GO:0016887">
    <property type="term" value="F:ATP hydrolysis activity"/>
    <property type="evidence" value="ECO:0007669"/>
    <property type="project" value="InterPro"/>
</dbReference>
<dbReference type="GO" id="GO:0005524">
    <property type="term" value="F:ATP binding"/>
    <property type="evidence" value="ECO:0007669"/>
    <property type="project" value="UniProtKB-KW"/>
</dbReference>
<reference evidence="4 5" key="1">
    <citation type="journal article" date="2007" name="Nat. Biotechnol.">
        <title>Complete genome sequence of the erythromycin-producing bacterium Saccharopolyspora erythraea NRRL23338.</title>
        <authorList>
            <person name="Oliynyk M."/>
            <person name="Samborskyy M."/>
            <person name="Lester J.B."/>
            <person name="Mironenko T."/>
            <person name="Scott N."/>
            <person name="Dickens S."/>
            <person name="Haydock S.F."/>
            <person name="Leadlay P.F."/>
        </authorList>
    </citation>
    <scope>NUCLEOTIDE SEQUENCE [LARGE SCALE GENOMIC DNA]</scope>
    <source>
        <strain evidence="5">ATCC 11635 / DSM 40517 / JCM 4748 / NBRC 13426 / NCIMB 8594 / NRRL 2338</strain>
    </source>
</reference>
<dbReference type="Pfam" id="PF13401">
    <property type="entry name" value="AAA_22"/>
    <property type="match status" value="1"/>
</dbReference>
<dbReference type="eggNOG" id="COG2909">
    <property type="taxonomic scope" value="Bacteria"/>
</dbReference>
<dbReference type="InterPro" id="IPR011990">
    <property type="entry name" value="TPR-like_helical_dom_sf"/>
</dbReference>
<dbReference type="GO" id="GO:0004016">
    <property type="term" value="F:adenylate cyclase activity"/>
    <property type="evidence" value="ECO:0007669"/>
    <property type="project" value="TreeGrafter"/>
</dbReference>
<dbReference type="GO" id="GO:0003677">
    <property type="term" value="F:DNA binding"/>
    <property type="evidence" value="ECO:0007669"/>
    <property type="project" value="InterPro"/>
</dbReference>
<keyword evidence="1" id="KW-0547">Nucleotide-binding</keyword>
<proteinExistence type="predicted"/>
<accession>A4FDP3</accession>
<dbReference type="EMBL" id="AM420293">
    <property type="protein sequence ID" value="CAM02168.1"/>
    <property type="molecule type" value="Genomic_DNA"/>
</dbReference>
<dbReference type="CDD" id="cd06170">
    <property type="entry name" value="LuxR_C_like"/>
    <property type="match status" value="1"/>
</dbReference>
<dbReference type="InterPro" id="IPR049945">
    <property type="entry name" value="AAA_22"/>
</dbReference>
<feature type="domain" description="HTH luxR-type" evidence="3">
    <location>
        <begin position="833"/>
        <end position="897"/>
    </location>
</feature>
<dbReference type="PROSITE" id="PS50043">
    <property type="entry name" value="HTH_LUXR_2"/>
    <property type="match status" value="1"/>
</dbReference>
<dbReference type="PROSITE" id="PS00622">
    <property type="entry name" value="HTH_LUXR_1"/>
    <property type="match status" value="1"/>
</dbReference>
<evidence type="ECO:0000256" key="2">
    <source>
        <dbReference type="ARBA" id="ARBA00022840"/>
    </source>
</evidence>
<dbReference type="SUPFAM" id="SSF52540">
    <property type="entry name" value="P-loop containing nucleoside triphosphate hydrolases"/>
    <property type="match status" value="1"/>
</dbReference>
<dbReference type="PANTHER" id="PTHR16305">
    <property type="entry name" value="TESTICULAR SOLUBLE ADENYLYL CYCLASE"/>
    <property type="match status" value="1"/>
</dbReference>
<dbReference type="PANTHER" id="PTHR16305:SF35">
    <property type="entry name" value="TRANSCRIPTIONAL ACTIVATOR DOMAIN"/>
    <property type="match status" value="1"/>
</dbReference>
<dbReference type="SUPFAM" id="SSF46894">
    <property type="entry name" value="C-terminal effector domain of the bipartite response regulators"/>
    <property type="match status" value="1"/>
</dbReference>
<name>A4FDP3_SACEN</name>
<keyword evidence="2" id="KW-0067">ATP-binding</keyword>
<dbReference type="KEGG" id="sen:SACE_2890"/>
<keyword evidence="5" id="KW-1185">Reference proteome</keyword>
<gene>
    <name evidence="4" type="primary">nysRI</name>
    <name evidence="4" type="ordered locus">SACE_2890</name>
</gene>
<evidence type="ECO:0000259" key="3">
    <source>
        <dbReference type="PROSITE" id="PS50043"/>
    </source>
</evidence>
<dbReference type="SUPFAM" id="SSF48452">
    <property type="entry name" value="TPR-like"/>
    <property type="match status" value="1"/>
</dbReference>
<dbReference type="SMART" id="SM00421">
    <property type="entry name" value="HTH_LUXR"/>
    <property type="match status" value="1"/>
</dbReference>
<dbReference type="InterPro" id="IPR016032">
    <property type="entry name" value="Sig_transdc_resp-reg_C-effctor"/>
</dbReference>
<dbReference type="Proteomes" id="UP000006728">
    <property type="component" value="Chromosome"/>
</dbReference>
<organism evidence="4 5">
    <name type="scientific">Saccharopolyspora erythraea (strain ATCC 11635 / DSM 40517 / JCM 4748 / NBRC 13426 / NCIMB 8594 / NRRL 2338)</name>
    <dbReference type="NCBI Taxonomy" id="405948"/>
    <lineage>
        <taxon>Bacteria</taxon>
        <taxon>Bacillati</taxon>
        <taxon>Actinomycetota</taxon>
        <taxon>Actinomycetes</taxon>
        <taxon>Pseudonocardiales</taxon>
        <taxon>Pseudonocardiaceae</taxon>
        <taxon>Saccharopolyspora</taxon>
    </lineage>
</organism>
<dbReference type="GO" id="GO:0006355">
    <property type="term" value="P:regulation of DNA-templated transcription"/>
    <property type="evidence" value="ECO:0007669"/>
    <property type="project" value="InterPro"/>
</dbReference>
<dbReference type="HOGENOM" id="CLU_006850_1_1_11"/>
<evidence type="ECO:0000256" key="1">
    <source>
        <dbReference type="ARBA" id="ARBA00022741"/>
    </source>
</evidence>
<evidence type="ECO:0000313" key="4">
    <source>
        <dbReference type="EMBL" id="CAM02168.1"/>
    </source>
</evidence>
<dbReference type="Pfam" id="PF00196">
    <property type="entry name" value="GerE"/>
    <property type="match status" value="1"/>
</dbReference>
<dbReference type="GO" id="GO:0005737">
    <property type="term" value="C:cytoplasm"/>
    <property type="evidence" value="ECO:0007669"/>
    <property type="project" value="TreeGrafter"/>
</dbReference>
<dbReference type="InterPro" id="IPR027417">
    <property type="entry name" value="P-loop_NTPase"/>
</dbReference>
<dbReference type="PRINTS" id="PR00038">
    <property type="entry name" value="HTHLUXR"/>
</dbReference>
<dbReference type="InterPro" id="IPR036388">
    <property type="entry name" value="WH-like_DNA-bd_sf"/>
</dbReference>
<dbReference type="AlphaFoldDB" id="A4FDP3"/>
<dbReference type="Gene3D" id="1.10.10.10">
    <property type="entry name" value="Winged helix-like DNA-binding domain superfamily/Winged helix DNA-binding domain"/>
    <property type="match status" value="1"/>
</dbReference>
<dbReference type="STRING" id="405948.SACE_2890"/>
<sequence>MSGRTIALAGVVSCLDRVAAGSPAAVVLEGAFGSGKTRALDLASEHAHRAGLTAVRLPTPSSFRAGACSAVRDLWAFGPFAGRDDEPFAPEAVARAVLAARRTVLLVDDLHRLDEESLRWLGSVLDRLPDSSLGVVATAPRGEGERAGGPPAEVVARFSDRRALSYMDLAEVTELAEAQLGGPPPRGFAEECLHQTGGNPLLLNWLFGELRARAGNASGGRLARIEEIGLRELAEILANRYGSRCSVATEVIEAVALLAPEASTELVAGYCGLAPSTLAEVTDRLEATGVLERSGAGHAPAAPVIHRAVLAGMSPDRLEAAHVRAAALLHGEGAPAELVASHLLQVRRAEMPAWFCDVMHEHARGLVARGEPEQARRYLLRAVDRCTGSHRAEIFRELATIALRSDPPTARRYLHEALRLQADPGIRVRLRIMLANAMVMAGESESAVRTLRAGLDEIGGTDPRGASRLRQELRLTCLWGDLGEVAGPEANPGPEESGHRSKLVANALRCYWAGEDREQAAADAEEALETGPDDEHPASLLLPALVLARSGAFAAASTHVHRMLLEATAVDASAIVVHAGSVLAEILLHAGDLPACAQMADSAVEATSRRSAGEHPMYLGTAVASAVAVALATGDHSGAWRCLDGTGLSAEVPRWSPYNSVLLQRGRLHAAQGELDAALADLRECGRRMTAANVHNPAAGAWRSESALVHARMGHHDRAMSLVRVELEQARRWGAPAPIGQALRVMGLVSRDEARLAHLTEAVAVLRDSGARLSYAQALFDLGVTYRKLHRPNEARPRLRAALAHARHCGAQVLVHRASEQLAACRVRPQRTTALGVEALTPAERRVAVLAAEGRTNRQIAADLYVTRRTVELHLSRVYQKLLIPGRPALGRAMSSS</sequence>
<protein>
    <submittedName>
        <fullName evidence="4">LuxR-family transcriptional regulator</fullName>
    </submittedName>
</protein>
<dbReference type="InterPro" id="IPR000792">
    <property type="entry name" value="Tscrpt_reg_LuxR_C"/>
</dbReference>
<dbReference type="Gene3D" id="1.25.40.10">
    <property type="entry name" value="Tetratricopeptide repeat domain"/>
    <property type="match status" value="2"/>
</dbReference>